<dbReference type="Proteomes" id="UP001189624">
    <property type="component" value="Chromosome 3"/>
</dbReference>
<sequence length="185" mass="21126">MNEHHRSGTVSCAQILAKMLARVPTMLRPKIRKGFPYHAHSTRAFEESRSHLCGSVSLVLFLSIDLYKKKRNTSCAVQDKQDFNLQKDKVAMPEVDVALTWDMTYHVTMTLAVADERLCMWSGGQECNHPFYGVYDILEIMAVTVSILKWLVGVGPCHYQFVMRKIAATLCWYSSEYGVNLLQFI</sequence>
<proteinExistence type="predicted"/>
<organism evidence="1 2">
    <name type="scientific">Sphenostylis stenocarpa</name>
    <dbReference type="NCBI Taxonomy" id="92480"/>
    <lineage>
        <taxon>Eukaryota</taxon>
        <taxon>Viridiplantae</taxon>
        <taxon>Streptophyta</taxon>
        <taxon>Embryophyta</taxon>
        <taxon>Tracheophyta</taxon>
        <taxon>Spermatophyta</taxon>
        <taxon>Magnoliopsida</taxon>
        <taxon>eudicotyledons</taxon>
        <taxon>Gunneridae</taxon>
        <taxon>Pentapetalae</taxon>
        <taxon>rosids</taxon>
        <taxon>fabids</taxon>
        <taxon>Fabales</taxon>
        <taxon>Fabaceae</taxon>
        <taxon>Papilionoideae</taxon>
        <taxon>50 kb inversion clade</taxon>
        <taxon>NPAAA clade</taxon>
        <taxon>indigoferoid/millettioid clade</taxon>
        <taxon>Phaseoleae</taxon>
        <taxon>Sphenostylis</taxon>
    </lineage>
</organism>
<dbReference type="AlphaFoldDB" id="A0AA86VD22"/>
<gene>
    <name evidence="1" type="ORF">AYBTSS11_LOCUS10124</name>
</gene>
<keyword evidence="2" id="KW-1185">Reference proteome</keyword>
<evidence type="ECO:0000313" key="1">
    <source>
        <dbReference type="EMBL" id="CAJ1941174.1"/>
    </source>
</evidence>
<reference evidence="1" key="1">
    <citation type="submission" date="2023-10" db="EMBL/GenBank/DDBJ databases">
        <authorList>
            <person name="Domelevo Entfellner J.-B."/>
        </authorList>
    </citation>
    <scope>NUCLEOTIDE SEQUENCE</scope>
</reference>
<accession>A0AA86VD22</accession>
<name>A0AA86VD22_9FABA</name>
<dbReference type="EMBL" id="OY731400">
    <property type="protein sequence ID" value="CAJ1941174.1"/>
    <property type="molecule type" value="Genomic_DNA"/>
</dbReference>
<dbReference type="Gramene" id="rna-AYBTSS11_LOCUS10124">
    <property type="protein sequence ID" value="CAJ1941174.1"/>
    <property type="gene ID" value="gene-AYBTSS11_LOCUS10124"/>
</dbReference>
<protein>
    <submittedName>
        <fullName evidence="1">Uncharacterized protein</fullName>
    </submittedName>
</protein>
<evidence type="ECO:0000313" key="2">
    <source>
        <dbReference type="Proteomes" id="UP001189624"/>
    </source>
</evidence>